<accession>A0A2P2MZ48</accession>
<name>A0A2P2MZ48_RHIMU</name>
<protein>
    <submittedName>
        <fullName evidence="1">Uncharacterized protein</fullName>
    </submittedName>
</protein>
<dbReference type="EMBL" id="GGEC01055013">
    <property type="protein sequence ID" value="MBX35497.1"/>
    <property type="molecule type" value="Transcribed_RNA"/>
</dbReference>
<sequence length="35" mass="4120">MSLVTHQTLIPICARIFFLLFQPVKQHFSSIVKYI</sequence>
<organism evidence="1">
    <name type="scientific">Rhizophora mucronata</name>
    <name type="common">Asiatic mangrove</name>
    <dbReference type="NCBI Taxonomy" id="61149"/>
    <lineage>
        <taxon>Eukaryota</taxon>
        <taxon>Viridiplantae</taxon>
        <taxon>Streptophyta</taxon>
        <taxon>Embryophyta</taxon>
        <taxon>Tracheophyta</taxon>
        <taxon>Spermatophyta</taxon>
        <taxon>Magnoliopsida</taxon>
        <taxon>eudicotyledons</taxon>
        <taxon>Gunneridae</taxon>
        <taxon>Pentapetalae</taxon>
        <taxon>rosids</taxon>
        <taxon>fabids</taxon>
        <taxon>Malpighiales</taxon>
        <taxon>Rhizophoraceae</taxon>
        <taxon>Rhizophora</taxon>
    </lineage>
</organism>
<proteinExistence type="predicted"/>
<evidence type="ECO:0000313" key="1">
    <source>
        <dbReference type="EMBL" id="MBX35497.1"/>
    </source>
</evidence>
<dbReference type="AlphaFoldDB" id="A0A2P2MZ48"/>
<reference evidence="1" key="1">
    <citation type="submission" date="2018-02" db="EMBL/GenBank/DDBJ databases">
        <title>Rhizophora mucronata_Transcriptome.</title>
        <authorList>
            <person name="Meera S.P."/>
            <person name="Sreeshan A."/>
            <person name="Augustine A."/>
        </authorList>
    </citation>
    <scope>NUCLEOTIDE SEQUENCE</scope>
    <source>
        <tissue evidence="1">Leaf</tissue>
    </source>
</reference>